<dbReference type="PANTHER" id="PTHR12899:SF16">
    <property type="entry name" value="OS02G0689700 PROTEIN"/>
    <property type="match status" value="1"/>
</dbReference>
<dbReference type="GO" id="GO:0006412">
    <property type="term" value="P:translation"/>
    <property type="evidence" value="ECO:0007669"/>
    <property type="project" value="InterPro"/>
</dbReference>
<keyword evidence="3" id="KW-0687">Ribonucleoprotein</keyword>
<protein>
    <recommendedName>
        <fullName evidence="6">50S ribosomal protein L18</fullName>
    </recommendedName>
</protein>
<dbReference type="GO" id="GO:0008097">
    <property type="term" value="F:5S rRNA binding"/>
    <property type="evidence" value="ECO:0007669"/>
    <property type="project" value="TreeGrafter"/>
</dbReference>
<dbReference type="Proteomes" id="UP000825935">
    <property type="component" value="Chromosome 18"/>
</dbReference>
<dbReference type="OrthoDB" id="1932324at2759"/>
<dbReference type="EMBL" id="CM035423">
    <property type="protein sequence ID" value="KAH7366310.1"/>
    <property type="molecule type" value="Genomic_DNA"/>
</dbReference>
<evidence type="ECO:0000313" key="4">
    <source>
        <dbReference type="EMBL" id="KAH7366310.1"/>
    </source>
</evidence>
<evidence type="ECO:0000256" key="3">
    <source>
        <dbReference type="ARBA" id="ARBA00023274"/>
    </source>
</evidence>
<dbReference type="AlphaFoldDB" id="A0A8T2SU63"/>
<reference evidence="4" key="1">
    <citation type="submission" date="2021-08" db="EMBL/GenBank/DDBJ databases">
        <title>WGS assembly of Ceratopteris richardii.</title>
        <authorList>
            <person name="Marchant D.B."/>
            <person name="Chen G."/>
            <person name="Jenkins J."/>
            <person name="Shu S."/>
            <person name="Leebens-Mack J."/>
            <person name="Grimwood J."/>
            <person name="Schmutz J."/>
            <person name="Soltis P."/>
            <person name="Soltis D."/>
            <person name="Chen Z.-H."/>
        </authorList>
    </citation>
    <scope>NUCLEOTIDE SEQUENCE</scope>
    <source>
        <strain evidence="4">Whitten #5841</strain>
        <tissue evidence="4">Leaf</tissue>
    </source>
</reference>
<dbReference type="PANTHER" id="PTHR12899">
    <property type="entry name" value="39S RIBOSOMAL PROTEIN L18, MITOCHONDRIAL"/>
    <property type="match status" value="1"/>
</dbReference>
<gene>
    <name evidence="4" type="ORF">KP509_18G072200</name>
</gene>
<comment type="similarity">
    <text evidence="1">Belongs to the universal ribosomal protein uL18 family.</text>
</comment>
<dbReference type="InterPro" id="IPR005484">
    <property type="entry name" value="Ribosomal_uL18_bac/plant/anim"/>
</dbReference>
<keyword evidence="2" id="KW-0689">Ribosomal protein</keyword>
<proteinExistence type="inferred from homology"/>
<dbReference type="GO" id="GO:0005840">
    <property type="term" value="C:ribosome"/>
    <property type="evidence" value="ECO:0007669"/>
    <property type="project" value="UniProtKB-KW"/>
</dbReference>
<evidence type="ECO:0008006" key="6">
    <source>
        <dbReference type="Google" id="ProtNLM"/>
    </source>
</evidence>
<keyword evidence="5" id="KW-1185">Reference proteome</keyword>
<sequence>MCTRVGVMGMPGSSMRAEDSRVTSCLKCPPSIFPSLQPFRLSAPPTLFPPNKLQVSYPLIQAAWTRRASGQPPARKNKKSWGQRVEKYMKPFILDISISRRYLHAKVVHRVTGKTVAVATTNARDLRNSLPSLVDSNACKVVANLLAERAKAADVFAVIYEPRKHEKLEGRLALILDTFLSNDIVLVNS</sequence>
<dbReference type="OMA" id="MYMRPFQ"/>
<dbReference type="GO" id="GO:0003735">
    <property type="term" value="F:structural constituent of ribosome"/>
    <property type="evidence" value="ECO:0007669"/>
    <property type="project" value="InterPro"/>
</dbReference>
<accession>A0A8T2SU63</accession>
<evidence type="ECO:0000256" key="2">
    <source>
        <dbReference type="ARBA" id="ARBA00022980"/>
    </source>
</evidence>
<dbReference type="SUPFAM" id="SSF53137">
    <property type="entry name" value="Translational machinery components"/>
    <property type="match status" value="1"/>
</dbReference>
<dbReference type="Pfam" id="PF00861">
    <property type="entry name" value="Ribosomal_L18p"/>
    <property type="match status" value="1"/>
</dbReference>
<name>A0A8T2SU63_CERRI</name>
<dbReference type="Gene3D" id="3.30.420.100">
    <property type="match status" value="1"/>
</dbReference>
<evidence type="ECO:0000313" key="5">
    <source>
        <dbReference type="Proteomes" id="UP000825935"/>
    </source>
</evidence>
<evidence type="ECO:0000256" key="1">
    <source>
        <dbReference type="ARBA" id="ARBA00007116"/>
    </source>
</evidence>
<dbReference type="GO" id="GO:1990904">
    <property type="term" value="C:ribonucleoprotein complex"/>
    <property type="evidence" value="ECO:0007669"/>
    <property type="project" value="UniProtKB-KW"/>
</dbReference>
<comment type="caution">
    <text evidence="4">The sequence shown here is derived from an EMBL/GenBank/DDBJ whole genome shotgun (WGS) entry which is preliminary data.</text>
</comment>
<organism evidence="4 5">
    <name type="scientific">Ceratopteris richardii</name>
    <name type="common">Triangle waterfern</name>
    <dbReference type="NCBI Taxonomy" id="49495"/>
    <lineage>
        <taxon>Eukaryota</taxon>
        <taxon>Viridiplantae</taxon>
        <taxon>Streptophyta</taxon>
        <taxon>Embryophyta</taxon>
        <taxon>Tracheophyta</taxon>
        <taxon>Polypodiopsida</taxon>
        <taxon>Polypodiidae</taxon>
        <taxon>Polypodiales</taxon>
        <taxon>Pteridineae</taxon>
        <taxon>Pteridaceae</taxon>
        <taxon>Parkerioideae</taxon>
        <taxon>Ceratopteris</taxon>
    </lineage>
</organism>